<dbReference type="EMBL" id="JANPWB010000005">
    <property type="protein sequence ID" value="KAJ1187430.1"/>
    <property type="molecule type" value="Genomic_DNA"/>
</dbReference>
<gene>
    <name evidence="1" type="ORF">NDU88_004206</name>
</gene>
<accession>A0AAV7UEM4</accession>
<name>A0AAV7UEM4_PLEWA</name>
<keyword evidence="2" id="KW-1185">Reference proteome</keyword>
<evidence type="ECO:0000313" key="2">
    <source>
        <dbReference type="Proteomes" id="UP001066276"/>
    </source>
</evidence>
<dbReference type="Proteomes" id="UP001066276">
    <property type="component" value="Chromosome 3_1"/>
</dbReference>
<sequence length="151" mass="16391">MGLCMGTPAVPVPCEWALQWPPSLPYHQPFHGGVYRHGQADGWGLVIPRAELPWWITTAGTTRLQAGDSLAVSAVLPSRVCLSHNEATGDATGQWTAPGAGVSPCGECPHEALMTHLRPGMYWFSPRPRAVLDNKEAWLAKELVRGDRGNE</sequence>
<comment type="caution">
    <text evidence="1">The sequence shown here is derived from an EMBL/GenBank/DDBJ whole genome shotgun (WGS) entry which is preliminary data.</text>
</comment>
<protein>
    <submittedName>
        <fullName evidence="1">Uncharacterized protein</fullName>
    </submittedName>
</protein>
<evidence type="ECO:0000313" key="1">
    <source>
        <dbReference type="EMBL" id="KAJ1187430.1"/>
    </source>
</evidence>
<organism evidence="1 2">
    <name type="scientific">Pleurodeles waltl</name>
    <name type="common">Iberian ribbed newt</name>
    <dbReference type="NCBI Taxonomy" id="8319"/>
    <lineage>
        <taxon>Eukaryota</taxon>
        <taxon>Metazoa</taxon>
        <taxon>Chordata</taxon>
        <taxon>Craniata</taxon>
        <taxon>Vertebrata</taxon>
        <taxon>Euteleostomi</taxon>
        <taxon>Amphibia</taxon>
        <taxon>Batrachia</taxon>
        <taxon>Caudata</taxon>
        <taxon>Salamandroidea</taxon>
        <taxon>Salamandridae</taxon>
        <taxon>Pleurodelinae</taxon>
        <taxon>Pleurodeles</taxon>
    </lineage>
</organism>
<dbReference type="AlphaFoldDB" id="A0AAV7UEM4"/>
<proteinExistence type="predicted"/>
<reference evidence="1" key="1">
    <citation type="journal article" date="2022" name="bioRxiv">
        <title>Sequencing and chromosome-scale assembly of the giantPleurodeles waltlgenome.</title>
        <authorList>
            <person name="Brown T."/>
            <person name="Elewa A."/>
            <person name="Iarovenko S."/>
            <person name="Subramanian E."/>
            <person name="Araus A.J."/>
            <person name="Petzold A."/>
            <person name="Susuki M."/>
            <person name="Suzuki K.-i.T."/>
            <person name="Hayashi T."/>
            <person name="Toyoda A."/>
            <person name="Oliveira C."/>
            <person name="Osipova E."/>
            <person name="Leigh N.D."/>
            <person name="Simon A."/>
            <person name="Yun M.H."/>
        </authorList>
    </citation>
    <scope>NUCLEOTIDE SEQUENCE</scope>
    <source>
        <strain evidence="1">20211129_DDA</strain>
        <tissue evidence="1">Liver</tissue>
    </source>
</reference>